<reference evidence="2 3" key="1">
    <citation type="submission" date="2021-05" db="EMBL/GenBank/DDBJ databases">
        <title>Croceibacterium sp. LX-88 genome sequence.</title>
        <authorList>
            <person name="Luo X."/>
        </authorList>
    </citation>
    <scope>NUCLEOTIDE SEQUENCE [LARGE SCALE GENOMIC DNA]</scope>
    <source>
        <strain evidence="2 3">LX-88</strain>
    </source>
</reference>
<gene>
    <name evidence="2" type="ORF">KK137_03355</name>
</gene>
<organism evidence="2 3">
    <name type="scientific">Croceibacterium selenioxidans</name>
    <dbReference type="NCBI Taxonomy" id="2838833"/>
    <lineage>
        <taxon>Bacteria</taxon>
        <taxon>Pseudomonadati</taxon>
        <taxon>Pseudomonadota</taxon>
        <taxon>Alphaproteobacteria</taxon>
        <taxon>Sphingomonadales</taxon>
        <taxon>Erythrobacteraceae</taxon>
        <taxon>Croceibacterium</taxon>
    </lineage>
</organism>
<keyword evidence="1" id="KW-0812">Transmembrane</keyword>
<evidence type="ECO:0000313" key="2">
    <source>
        <dbReference type="EMBL" id="MBT2133363.1"/>
    </source>
</evidence>
<dbReference type="EMBL" id="JAHFVK010000001">
    <property type="protein sequence ID" value="MBT2133363.1"/>
    <property type="molecule type" value="Genomic_DNA"/>
</dbReference>
<feature type="transmembrane region" description="Helical" evidence="1">
    <location>
        <begin position="20"/>
        <end position="40"/>
    </location>
</feature>
<sequence length="45" mass="4626">MTFENDLYLAETQKLAAVTPLSPVSLIFQAMIAGGALLGAGAEMA</sequence>
<accession>A0ABS5W253</accession>
<name>A0ABS5W253_9SPHN</name>
<protein>
    <submittedName>
        <fullName evidence="2">Uncharacterized protein</fullName>
    </submittedName>
</protein>
<keyword evidence="1" id="KW-0472">Membrane</keyword>
<proteinExistence type="predicted"/>
<dbReference type="Proteomes" id="UP000811255">
    <property type="component" value="Unassembled WGS sequence"/>
</dbReference>
<keyword evidence="3" id="KW-1185">Reference proteome</keyword>
<dbReference type="RefSeq" id="WP_214534621.1">
    <property type="nucleotide sequence ID" value="NZ_JAHFVK010000001.1"/>
</dbReference>
<evidence type="ECO:0000313" key="3">
    <source>
        <dbReference type="Proteomes" id="UP000811255"/>
    </source>
</evidence>
<keyword evidence="1" id="KW-1133">Transmembrane helix</keyword>
<evidence type="ECO:0000256" key="1">
    <source>
        <dbReference type="SAM" id="Phobius"/>
    </source>
</evidence>
<comment type="caution">
    <text evidence="2">The sequence shown here is derived from an EMBL/GenBank/DDBJ whole genome shotgun (WGS) entry which is preliminary data.</text>
</comment>